<evidence type="ECO:0000313" key="10">
    <source>
        <dbReference type="Proteomes" id="UP000295184"/>
    </source>
</evidence>
<evidence type="ECO:0000256" key="6">
    <source>
        <dbReference type="RuleBase" id="RU000716"/>
    </source>
</evidence>
<gene>
    <name evidence="9" type="ORF">EDD77_13514</name>
</gene>
<keyword evidence="4 6" id="KW-0238">DNA-binding</keyword>
<name>A0A4R1QIJ3_9FIRM</name>
<dbReference type="SUPFAM" id="SSF88946">
    <property type="entry name" value="Sigma2 domain of RNA polymerase sigma factors"/>
    <property type="match status" value="1"/>
</dbReference>
<dbReference type="STRING" id="1650663.GCA_001486665_01388"/>
<dbReference type="GO" id="GO:0006950">
    <property type="term" value="P:response to stress"/>
    <property type="evidence" value="ECO:0007669"/>
    <property type="project" value="UniProtKB-ARBA"/>
</dbReference>
<protein>
    <recommendedName>
        <fullName evidence="6">RNA polymerase sigma factor</fullName>
    </recommendedName>
</protein>
<evidence type="ECO:0000259" key="8">
    <source>
        <dbReference type="Pfam" id="PF08281"/>
    </source>
</evidence>
<dbReference type="InterPro" id="IPR036388">
    <property type="entry name" value="WH-like_DNA-bd_sf"/>
</dbReference>
<feature type="domain" description="RNA polymerase sigma-70 region 2" evidence="7">
    <location>
        <begin position="39"/>
        <end position="106"/>
    </location>
</feature>
<dbReference type="Pfam" id="PF04542">
    <property type="entry name" value="Sigma70_r2"/>
    <property type="match status" value="1"/>
</dbReference>
<dbReference type="Pfam" id="PF08281">
    <property type="entry name" value="Sigma70_r4_2"/>
    <property type="match status" value="1"/>
</dbReference>
<comment type="similarity">
    <text evidence="1 6">Belongs to the sigma-70 factor family. ECF subfamily.</text>
</comment>
<keyword evidence="5 6" id="KW-0804">Transcription</keyword>
<evidence type="ECO:0000256" key="4">
    <source>
        <dbReference type="ARBA" id="ARBA00023125"/>
    </source>
</evidence>
<sequence length="193" mass="20996">MILVLGAMAQEARAANPNGELEALIGGIAAGSREDLAELYRRTRAAVYGLALSYLKNGAEAEDVAQDTFVKVWAAAPSYRPQGKSMAWLLTIARNLALGRLRSAARIQDLSQAEWSAFSIESDTLTADDRTVLGAALARLSDEERHIVVLHAVCGLKHREIAQFLDLALPTVLSKYHRSLKKLKTILEGDDAQ</sequence>
<dbReference type="InterPro" id="IPR013325">
    <property type="entry name" value="RNA_pol_sigma_r2"/>
</dbReference>
<feature type="domain" description="RNA polymerase sigma factor 70 region 4 type 2" evidence="8">
    <location>
        <begin position="133"/>
        <end position="183"/>
    </location>
</feature>
<dbReference type="InterPro" id="IPR000838">
    <property type="entry name" value="RNA_pol_sigma70_ECF_CS"/>
</dbReference>
<evidence type="ECO:0000256" key="1">
    <source>
        <dbReference type="ARBA" id="ARBA00010641"/>
    </source>
</evidence>
<dbReference type="EMBL" id="SLUM01000035">
    <property type="protein sequence ID" value="TCL53408.1"/>
    <property type="molecule type" value="Genomic_DNA"/>
</dbReference>
<dbReference type="InterPro" id="IPR014284">
    <property type="entry name" value="RNA_pol_sigma-70_dom"/>
</dbReference>
<evidence type="ECO:0000256" key="5">
    <source>
        <dbReference type="ARBA" id="ARBA00023163"/>
    </source>
</evidence>
<dbReference type="NCBIfam" id="TIGR02937">
    <property type="entry name" value="sigma70-ECF"/>
    <property type="match status" value="1"/>
</dbReference>
<dbReference type="RefSeq" id="WP_058963837.1">
    <property type="nucleotide sequence ID" value="NZ_CABKVM010000015.1"/>
</dbReference>
<keyword evidence="2 6" id="KW-0805">Transcription regulation</keyword>
<dbReference type="GO" id="GO:0016987">
    <property type="term" value="F:sigma factor activity"/>
    <property type="evidence" value="ECO:0007669"/>
    <property type="project" value="UniProtKB-KW"/>
</dbReference>
<organism evidence="9 10">
    <name type="scientific">Allofournierella massiliensis</name>
    <dbReference type="NCBI Taxonomy" id="1650663"/>
    <lineage>
        <taxon>Bacteria</taxon>
        <taxon>Bacillati</taxon>
        <taxon>Bacillota</taxon>
        <taxon>Clostridia</taxon>
        <taxon>Eubacteriales</taxon>
        <taxon>Oscillospiraceae</taxon>
        <taxon>Allofournierella</taxon>
    </lineage>
</organism>
<dbReference type="GO" id="GO:0006352">
    <property type="term" value="P:DNA-templated transcription initiation"/>
    <property type="evidence" value="ECO:0007669"/>
    <property type="project" value="InterPro"/>
</dbReference>
<dbReference type="GO" id="GO:0003677">
    <property type="term" value="F:DNA binding"/>
    <property type="evidence" value="ECO:0007669"/>
    <property type="project" value="UniProtKB-KW"/>
</dbReference>
<dbReference type="PANTHER" id="PTHR43133">
    <property type="entry name" value="RNA POLYMERASE ECF-TYPE SIGMA FACTO"/>
    <property type="match status" value="1"/>
</dbReference>
<evidence type="ECO:0000313" key="9">
    <source>
        <dbReference type="EMBL" id="TCL53408.1"/>
    </source>
</evidence>
<dbReference type="SUPFAM" id="SSF88659">
    <property type="entry name" value="Sigma3 and sigma4 domains of RNA polymerase sigma factors"/>
    <property type="match status" value="1"/>
</dbReference>
<comment type="caution">
    <text evidence="9">The sequence shown here is derived from an EMBL/GenBank/DDBJ whole genome shotgun (WGS) entry which is preliminary data.</text>
</comment>
<dbReference type="Gene3D" id="1.10.10.10">
    <property type="entry name" value="Winged helix-like DNA-binding domain superfamily/Winged helix DNA-binding domain"/>
    <property type="match status" value="1"/>
</dbReference>
<accession>A0A4R1QIJ3</accession>
<evidence type="ECO:0000259" key="7">
    <source>
        <dbReference type="Pfam" id="PF04542"/>
    </source>
</evidence>
<dbReference type="PROSITE" id="PS01063">
    <property type="entry name" value="SIGMA70_ECF"/>
    <property type="match status" value="1"/>
</dbReference>
<dbReference type="InterPro" id="IPR013324">
    <property type="entry name" value="RNA_pol_sigma_r3/r4-like"/>
</dbReference>
<dbReference type="InterPro" id="IPR007627">
    <property type="entry name" value="RNA_pol_sigma70_r2"/>
</dbReference>
<evidence type="ECO:0000256" key="3">
    <source>
        <dbReference type="ARBA" id="ARBA00023082"/>
    </source>
</evidence>
<dbReference type="Gene3D" id="1.10.1740.10">
    <property type="match status" value="1"/>
</dbReference>
<reference evidence="9 10" key="1">
    <citation type="submission" date="2019-03" db="EMBL/GenBank/DDBJ databases">
        <title>Genomic Encyclopedia of Type Strains, Phase IV (KMG-IV): sequencing the most valuable type-strain genomes for metagenomic binning, comparative biology and taxonomic classification.</title>
        <authorList>
            <person name="Goeker M."/>
        </authorList>
    </citation>
    <scope>NUCLEOTIDE SEQUENCE [LARGE SCALE GENOMIC DNA]</scope>
    <source>
        <strain evidence="9 10">DSM 100451</strain>
    </source>
</reference>
<dbReference type="InterPro" id="IPR013249">
    <property type="entry name" value="RNA_pol_sigma70_r4_t2"/>
</dbReference>
<dbReference type="OrthoDB" id="190020at2"/>
<dbReference type="InterPro" id="IPR039425">
    <property type="entry name" value="RNA_pol_sigma-70-like"/>
</dbReference>
<proteinExistence type="inferred from homology"/>
<keyword evidence="3 6" id="KW-0731">Sigma factor</keyword>
<dbReference type="Proteomes" id="UP000295184">
    <property type="component" value="Unassembled WGS sequence"/>
</dbReference>
<evidence type="ECO:0000256" key="2">
    <source>
        <dbReference type="ARBA" id="ARBA00023015"/>
    </source>
</evidence>
<dbReference type="AlphaFoldDB" id="A0A4R1QIJ3"/>
<dbReference type="PANTHER" id="PTHR43133:SF62">
    <property type="entry name" value="RNA POLYMERASE SIGMA FACTOR SIGZ"/>
    <property type="match status" value="1"/>
</dbReference>